<dbReference type="PROSITE" id="PS50894">
    <property type="entry name" value="HPT"/>
    <property type="match status" value="1"/>
</dbReference>
<dbReference type="SMART" id="SM01231">
    <property type="entry name" value="H-kinase_dim"/>
    <property type="match status" value="1"/>
</dbReference>
<evidence type="ECO:0000256" key="2">
    <source>
        <dbReference type="ARBA" id="ARBA00012438"/>
    </source>
</evidence>
<dbReference type="GO" id="GO:0000155">
    <property type="term" value="F:phosphorelay sensor kinase activity"/>
    <property type="evidence" value="ECO:0007669"/>
    <property type="project" value="InterPro"/>
</dbReference>
<dbReference type="InterPro" id="IPR004105">
    <property type="entry name" value="CheA-like_dim"/>
</dbReference>
<evidence type="ECO:0000256" key="11">
    <source>
        <dbReference type="PROSITE-ProRule" id="PRU00110"/>
    </source>
</evidence>
<dbReference type="OrthoDB" id="9803176at2"/>
<dbReference type="EMBL" id="CP011388">
    <property type="protein sequence ID" value="ANE47557.1"/>
    <property type="molecule type" value="Genomic_DNA"/>
</dbReference>
<dbReference type="SMART" id="SM00073">
    <property type="entry name" value="HPT"/>
    <property type="match status" value="1"/>
</dbReference>
<dbReference type="InterPro" id="IPR036097">
    <property type="entry name" value="HisK_dim/P_sf"/>
</dbReference>
<dbReference type="PATRIC" id="fig|1178515.4.peg.3244"/>
<evidence type="ECO:0000256" key="10">
    <source>
        <dbReference type="ARBA" id="ARBA00023012"/>
    </source>
</evidence>
<dbReference type="InterPro" id="IPR051315">
    <property type="entry name" value="Bact_Chemotaxis_CheA"/>
</dbReference>
<dbReference type="FunFam" id="3.30.565.10:FF:000016">
    <property type="entry name" value="Chemotaxis protein CheA, putative"/>
    <property type="match status" value="1"/>
</dbReference>
<dbReference type="SUPFAM" id="SSF55874">
    <property type="entry name" value="ATPase domain of HSP90 chaperone/DNA topoisomerase II/histidine kinase"/>
    <property type="match status" value="1"/>
</dbReference>
<organism evidence="15 16">
    <name type="scientific">Paenibacillus swuensis</name>
    <dbReference type="NCBI Taxonomy" id="1178515"/>
    <lineage>
        <taxon>Bacteria</taxon>
        <taxon>Bacillati</taxon>
        <taxon>Bacillota</taxon>
        <taxon>Bacilli</taxon>
        <taxon>Bacillales</taxon>
        <taxon>Paenibacillaceae</taxon>
        <taxon>Paenibacillus</taxon>
    </lineage>
</organism>
<dbReference type="STRING" id="1178515.SY83_16135"/>
<comment type="catalytic activity">
    <reaction evidence="1">
        <text>ATP + protein L-histidine = ADP + protein N-phospho-L-histidine.</text>
        <dbReference type="EC" id="2.7.13.3"/>
    </reaction>
</comment>
<dbReference type="KEGG" id="pswu:SY83_16135"/>
<evidence type="ECO:0000313" key="15">
    <source>
        <dbReference type="EMBL" id="ANE47557.1"/>
    </source>
</evidence>
<sequence length="689" mass="75471">MDTNQYLSMFIDESNDHLQALNENLLALEGNPQDISIVQNIFRSAHTLKGMSATMGYEDIAKLTHEMENVLDLVRNSKLDMDAFIFDTLFKGLDSLETMVQDIIQGGSGTADVTGIVDNLKKIVDGEHVMNKSESGSVKSSSERPQSHIELDEFQLSVLGQSMDQGNHVYFLEVSLREDCILKAVRAYMVFDQLEQNGEVVKSSPSVQDIEQEKFDRSFSVYYISGKEETEIERFIASVSEVDFVKVTLMDAESLSSMEAASKASQETAVGISNVSATIPTVTAAKIPAADSVPKAKATGNAGAQVSNRTIRVDIERLDTLMNLFSELLIDRVRLEQLASELRKPELTETVEHMSRVSSDLQNIVLKLRMVPVDSVFNRFPRMIRDLAKSLDKKVDLFIEGADTELDRTVIDEIGDPLVHLLRNAVDHGVEPTQDRIAAGKDETGTVSLRAYHSGNSVFIEIEEDGRGINRDGVLKSAISKGVVSAEQAPLMSDEEVYNLLFSAGFSTAEKISDISGRGVGLDVVKAKITALGGNVSIDSKLGVGTKFSVQLPLTLSIISAMLVKLGSEKYAIPLSSIVETGVIQKQDIRNVHGSRMIEYRNQVIPIVSLSELFLSPDYSETDEVETEIVVIRKGDKLAALTVEEFIGQQEIVLKSLGKYFTSLYAVSGATILGDGQVALIIDPNAMIK</sequence>
<evidence type="ECO:0000256" key="7">
    <source>
        <dbReference type="ARBA" id="ARBA00022741"/>
    </source>
</evidence>
<keyword evidence="7" id="KW-0547">Nucleotide-binding</keyword>
<dbReference type="GO" id="GO:0005737">
    <property type="term" value="C:cytoplasm"/>
    <property type="evidence" value="ECO:0007669"/>
    <property type="project" value="InterPro"/>
</dbReference>
<dbReference type="Pfam" id="PF07194">
    <property type="entry name" value="P2"/>
    <property type="match status" value="1"/>
</dbReference>
<dbReference type="SUPFAM" id="SSF47226">
    <property type="entry name" value="Histidine-containing phosphotransfer domain, HPT domain"/>
    <property type="match status" value="1"/>
</dbReference>
<dbReference type="Gene3D" id="3.30.565.10">
    <property type="entry name" value="Histidine kinase-like ATPase, C-terminal domain"/>
    <property type="match status" value="1"/>
</dbReference>
<dbReference type="InterPro" id="IPR010808">
    <property type="entry name" value="CheA_P2-bd"/>
</dbReference>
<dbReference type="Pfam" id="PF02518">
    <property type="entry name" value="HATPase_c"/>
    <property type="match status" value="1"/>
</dbReference>
<keyword evidence="16" id="KW-1185">Reference proteome</keyword>
<dbReference type="CDD" id="cd00731">
    <property type="entry name" value="CheA_reg"/>
    <property type="match status" value="1"/>
</dbReference>
<keyword evidence="8" id="KW-0418">Kinase</keyword>
<dbReference type="InterPro" id="IPR037052">
    <property type="entry name" value="CheA-like_P2_sf"/>
</dbReference>
<dbReference type="PRINTS" id="PR00344">
    <property type="entry name" value="BCTRLSENSOR"/>
</dbReference>
<keyword evidence="10" id="KW-0902">Two-component regulatory system</keyword>
<dbReference type="Gene3D" id="2.30.30.40">
    <property type="entry name" value="SH3 Domains"/>
    <property type="match status" value="1"/>
</dbReference>
<dbReference type="InterPro" id="IPR037006">
    <property type="entry name" value="CheA-like_homodim_sf"/>
</dbReference>
<accession>A0A172TL66</accession>
<feature type="domain" description="Histidine kinase" evidence="12">
    <location>
        <begin position="310"/>
        <end position="556"/>
    </location>
</feature>
<evidence type="ECO:0000256" key="1">
    <source>
        <dbReference type="ARBA" id="ARBA00000085"/>
    </source>
</evidence>
<dbReference type="InterPro" id="IPR036890">
    <property type="entry name" value="HATPase_C_sf"/>
</dbReference>
<protein>
    <recommendedName>
        <fullName evidence="3">Chemotaxis protein CheA</fullName>
        <ecNumber evidence="2">2.7.13.3</ecNumber>
    </recommendedName>
</protein>
<dbReference type="InterPro" id="IPR003594">
    <property type="entry name" value="HATPase_dom"/>
</dbReference>
<dbReference type="SMART" id="SM00387">
    <property type="entry name" value="HATPase_c"/>
    <property type="match status" value="1"/>
</dbReference>
<dbReference type="AlphaFoldDB" id="A0A172TL66"/>
<dbReference type="CDD" id="cd00088">
    <property type="entry name" value="HPT"/>
    <property type="match status" value="1"/>
</dbReference>
<evidence type="ECO:0000256" key="4">
    <source>
        <dbReference type="ARBA" id="ARBA00022500"/>
    </source>
</evidence>
<evidence type="ECO:0000259" key="13">
    <source>
        <dbReference type="PROSITE" id="PS50851"/>
    </source>
</evidence>
<evidence type="ECO:0000259" key="12">
    <source>
        <dbReference type="PROSITE" id="PS50109"/>
    </source>
</evidence>
<dbReference type="Pfam" id="PF01627">
    <property type="entry name" value="Hpt"/>
    <property type="match status" value="1"/>
</dbReference>
<keyword evidence="9" id="KW-0067">ATP-binding</keyword>
<dbReference type="PANTHER" id="PTHR43395:SF1">
    <property type="entry name" value="CHEMOTAXIS PROTEIN CHEA"/>
    <property type="match status" value="1"/>
</dbReference>
<dbReference type="Gene3D" id="3.30.70.1110">
    <property type="entry name" value="Histidine kinase CheA-like, P2 response regulator-binding domain"/>
    <property type="match status" value="1"/>
</dbReference>
<evidence type="ECO:0000256" key="3">
    <source>
        <dbReference type="ARBA" id="ARBA00021495"/>
    </source>
</evidence>
<dbReference type="SUPFAM" id="SSF50341">
    <property type="entry name" value="CheW-like"/>
    <property type="match status" value="1"/>
</dbReference>
<feature type="domain" description="HPt" evidence="14">
    <location>
        <begin position="1"/>
        <end position="103"/>
    </location>
</feature>
<dbReference type="PANTHER" id="PTHR43395">
    <property type="entry name" value="SENSOR HISTIDINE KINASE CHEA"/>
    <property type="match status" value="1"/>
</dbReference>
<dbReference type="Proteomes" id="UP000076927">
    <property type="component" value="Chromosome"/>
</dbReference>
<dbReference type="GO" id="GO:0006935">
    <property type="term" value="P:chemotaxis"/>
    <property type="evidence" value="ECO:0007669"/>
    <property type="project" value="UniProtKB-KW"/>
</dbReference>
<dbReference type="EC" id="2.7.13.3" evidence="2"/>
<dbReference type="RefSeq" id="WP_068608369.1">
    <property type="nucleotide sequence ID" value="NZ_CP011388.1"/>
</dbReference>
<evidence type="ECO:0000256" key="9">
    <source>
        <dbReference type="ARBA" id="ARBA00022840"/>
    </source>
</evidence>
<keyword evidence="4" id="KW-0145">Chemotaxis</keyword>
<dbReference type="SMART" id="SM00260">
    <property type="entry name" value="CheW"/>
    <property type="match status" value="1"/>
</dbReference>
<dbReference type="Pfam" id="PF01584">
    <property type="entry name" value="CheW"/>
    <property type="match status" value="1"/>
</dbReference>
<dbReference type="InterPro" id="IPR004358">
    <property type="entry name" value="Sig_transdc_His_kin-like_C"/>
</dbReference>
<dbReference type="Gene3D" id="1.10.287.560">
    <property type="entry name" value="Histidine kinase CheA-like, homodimeric domain"/>
    <property type="match status" value="1"/>
</dbReference>
<evidence type="ECO:0000313" key="16">
    <source>
        <dbReference type="Proteomes" id="UP000076927"/>
    </source>
</evidence>
<dbReference type="Gene3D" id="1.20.120.160">
    <property type="entry name" value="HPT domain"/>
    <property type="match status" value="1"/>
</dbReference>
<keyword evidence="6" id="KW-0808">Transferase</keyword>
<dbReference type="InterPro" id="IPR008207">
    <property type="entry name" value="Sig_transdc_His_kin_Hpt_dom"/>
</dbReference>
<dbReference type="InterPro" id="IPR036061">
    <property type="entry name" value="CheW-like_dom_sf"/>
</dbReference>
<evidence type="ECO:0000259" key="14">
    <source>
        <dbReference type="PROSITE" id="PS50894"/>
    </source>
</evidence>
<name>A0A172TL66_9BACL</name>
<proteinExistence type="predicted"/>
<gene>
    <name evidence="15" type="ORF">SY83_16135</name>
</gene>
<dbReference type="Pfam" id="PF02895">
    <property type="entry name" value="H-kinase_dim"/>
    <property type="match status" value="1"/>
</dbReference>
<dbReference type="InterPro" id="IPR036641">
    <property type="entry name" value="HPT_dom_sf"/>
</dbReference>
<dbReference type="PROSITE" id="PS50109">
    <property type="entry name" value="HIS_KIN"/>
    <property type="match status" value="1"/>
</dbReference>
<feature type="domain" description="CheW-like" evidence="13">
    <location>
        <begin position="558"/>
        <end position="689"/>
    </location>
</feature>
<dbReference type="CDD" id="cd16916">
    <property type="entry name" value="HATPase_CheA-like"/>
    <property type="match status" value="1"/>
</dbReference>
<reference evidence="15 16" key="1">
    <citation type="submission" date="2015-01" db="EMBL/GenBank/DDBJ databases">
        <title>Paenibacillus swuensis/DY6/whole genome sequencing.</title>
        <authorList>
            <person name="Kim M.K."/>
            <person name="Srinivasan S."/>
            <person name="Lee J.-J."/>
        </authorList>
    </citation>
    <scope>NUCLEOTIDE SEQUENCE [LARGE SCALE GENOMIC DNA]</scope>
    <source>
        <strain evidence="15 16">DY6</strain>
    </source>
</reference>
<dbReference type="InterPro" id="IPR035891">
    <property type="entry name" value="CheY-binding_CheA"/>
</dbReference>
<dbReference type="InterPro" id="IPR005467">
    <property type="entry name" value="His_kinase_dom"/>
</dbReference>
<dbReference type="SUPFAM" id="SSF55052">
    <property type="entry name" value="CheY-binding domain of CheA"/>
    <property type="match status" value="1"/>
</dbReference>
<evidence type="ECO:0000256" key="5">
    <source>
        <dbReference type="ARBA" id="ARBA00022553"/>
    </source>
</evidence>
<dbReference type="PROSITE" id="PS50851">
    <property type="entry name" value="CHEW"/>
    <property type="match status" value="1"/>
</dbReference>
<keyword evidence="5 11" id="KW-0597">Phosphoprotein</keyword>
<evidence type="ECO:0000256" key="6">
    <source>
        <dbReference type="ARBA" id="ARBA00022679"/>
    </source>
</evidence>
<dbReference type="GO" id="GO:0005524">
    <property type="term" value="F:ATP binding"/>
    <property type="evidence" value="ECO:0007669"/>
    <property type="project" value="UniProtKB-KW"/>
</dbReference>
<dbReference type="SUPFAM" id="SSF47384">
    <property type="entry name" value="Homodimeric domain of signal transducing histidine kinase"/>
    <property type="match status" value="1"/>
</dbReference>
<dbReference type="InterPro" id="IPR002545">
    <property type="entry name" value="CheW-lke_dom"/>
</dbReference>
<feature type="modified residue" description="Phosphohistidine" evidence="11">
    <location>
        <position position="46"/>
    </location>
</feature>
<evidence type="ECO:0000256" key="8">
    <source>
        <dbReference type="ARBA" id="ARBA00022777"/>
    </source>
</evidence>